<dbReference type="Proteomes" id="UP000676310">
    <property type="component" value="Unassembled WGS sequence"/>
</dbReference>
<organism evidence="1 2">
    <name type="scientific">Alternaria atra</name>
    <dbReference type="NCBI Taxonomy" id="119953"/>
    <lineage>
        <taxon>Eukaryota</taxon>
        <taxon>Fungi</taxon>
        <taxon>Dikarya</taxon>
        <taxon>Ascomycota</taxon>
        <taxon>Pezizomycotina</taxon>
        <taxon>Dothideomycetes</taxon>
        <taxon>Pleosporomycetidae</taxon>
        <taxon>Pleosporales</taxon>
        <taxon>Pleosporineae</taxon>
        <taxon>Pleosporaceae</taxon>
        <taxon>Alternaria</taxon>
        <taxon>Alternaria sect. Ulocladioides</taxon>
    </lineage>
</organism>
<dbReference type="EMBL" id="CAJRGZ010000022">
    <property type="protein sequence ID" value="CAG5170013.1"/>
    <property type="molecule type" value="Genomic_DNA"/>
</dbReference>
<accession>A0A8J2IAP4</accession>
<dbReference type="RefSeq" id="XP_043170678.1">
    <property type="nucleotide sequence ID" value="XM_043314743.1"/>
</dbReference>
<name>A0A8J2IAP4_9PLEO</name>
<sequence length="193" mass="22656">MSKKDTIAFMALPPEVRVNIYKYISPVNTRPAESSGLCRTCRLIHKEWNWEARKSVFYEHDRFERYLASSGIQLHESAAEMLSTSSITIELPLEIFSGSDACALNLIPWHWTWITNVNIIFSQTCPPAPDRLVLMYYLYDCLDKRMNNYIAGHTARKKLDHFTIRNIALRWYGVPKCLFTRHRDKQSNNKIRR</sequence>
<evidence type="ECO:0000313" key="1">
    <source>
        <dbReference type="EMBL" id="CAG5170013.1"/>
    </source>
</evidence>
<evidence type="ECO:0000313" key="2">
    <source>
        <dbReference type="Proteomes" id="UP000676310"/>
    </source>
</evidence>
<comment type="caution">
    <text evidence="1">The sequence shown here is derived from an EMBL/GenBank/DDBJ whole genome shotgun (WGS) entry which is preliminary data.</text>
</comment>
<protein>
    <submittedName>
        <fullName evidence="1">Uncharacterized protein</fullName>
    </submittedName>
</protein>
<dbReference type="AlphaFoldDB" id="A0A8J2IAP4"/>
<proteinExistence type="predicted"/>
<dbReference type="OrthoDB" id="3683409at2759"/>
<dbReference type="GeneID" id="67019081"/>
<reference evidence="1" key="1">
    <citation type="submission" date="2021-05" db="EMBL/GenBank/DDBJ databases">
        <authorList>
            <person name="Stam R."/>
        </authorList>
    </citation>
    <scope>NUCLEOTIDE SEQUENCE</scope>
    <source>
        <strain evidence="1">CS162</strain>
    </source>
</reference>
<keyword evidence="2" id="KW-1185">Reference proteome</keyword>
<gene>
    <name evidence="1" type="ORF">ALTATR162_LOCUS7116</name>
</gene>